<keyword evidence="1" id="KW-1133">Transmembrane helix</keyword>
<feature type="transmembrane region" description="Helical" evidence="1">
    <location>
        <begin position="29"/>
        <end position="50"/>
    </location>
</feature>
<name>A0AAV9QVK8_9TELE</name>
<evidence type="ECO:0000313" key="2">
    <source>
        <dbReference type="EMBL" id="KAK5601516.1"/>
    </source>
</evidence>
<protein>
    <submittedName>
        <fullName evidence="2">Uncharacterized protein</fullName>
    </submittedName>
</protein>
<comment type="caution">
    <text evidence="2">The sequence shown here is derived from an EMBL/GenBank/DDBJ whole genome shotgun (WGS) entry which is preliminary data.</text>
</comment>
<keyword evidence="1" id="KW-0472">Membrane</keyword>
<proteinExistence type="predicted"/>
<evidence type="ECO:0000313" key="3">
    <source>
        <dbReference type="Proteomes" id="UP001311232"/>
    </source>
</evidence>
<dbReference type="EMBL" id="JAHHUM010002671">
    <property type="protein sequence ID" value="KAK5601516.1"/>
    <property type="molecule type" value="Genomic_DNA"/>
</dbReference>
<dbReference type="Proteomes" id="UP001311232">
    <property type="component" value="Unassembled WGS sequence"/>
</dbReference>
<reference evidence="2 3" key="1">
    <citation type="submission" date="2021-06" db="EMBL/GenBank/DDBJ databases">
        <authorList>
            <person name="Palmer J.M."/>
        </authorList>
    </citation>
    <scope>NUCLEOTIDE SEQUENCE [LARGE SCALE GENOMIC DNA]</scope>
    <source>
        <strain evidence="2 3">MEX-2019</strain>
        <tissue evidence="2">Muscle</tissue>
    </source>
</reference>
<dbReference type="AlphaFoldDB" id="A0AAV9QVK8"/>
<gene>
    <name evidence="2" type="ORF">CRENBAI_024905</name>
</gene>
<evidence type="ECO:0000256" key="1">
    <source>
        <dbReference type="SAM" id="Phobius"/>
    </source>
</evidence>
<keyword evidence="3" id="KW-1185">Reference proteome</keyword>
<dbReference type="PROSITE" id="PS51257">
    <property type="entry name" value="PROKAR_LIPOPROTEIN"/>
    <property type="match status" value="1"/>
</dbReference>
<accession>A0AAV9QVK8</accession>
<organism evidence="2 3">
    <name type="scientific">Crenichthys baileyi</name>
    <name type="common">White River springfish</name>
    <dbReference type="NCBI Taxonomy" id="28760"/>
    <lineage>
        <taxon>Eukaryota</taxon>
        <taxon>Metazoa</taxon>
        <taxon>Chordata</taxon>
        <taxon>Craniata</taxon>
        <taxon>Vertebrata</taxon>
        <taxon>Euteleostomi</taxon>
        <taxon>Actinopterygii</taxon>
        <taxon>Neopterygii</taxon>
        <taxon>Teleostei</taxon>
        <taxon>Neoteleostei</taxon>
        <taxon>Acanthomorphata</taxon>
        <taxon>Ovalentaria</taxon>
        <taxon>Atherinomorphae</taxon>
        <taxon>Cyprinodontiformes</taxon>
        <taxon>Goodeidae</taxon>
        <taxon>Crenichthys</taxon>
    </lineage>
</organism>
<sequence length="88" mass="9985">MQGSRVQMHLSNGMTGCPHTFSSFDYLPLFSLFILVCLFHYVLWVPCIALRSRPCVCPRSCHELLQCVGRCLDLTLTLPVGFLRLLVL</sequence>
<keyword evidence="1" id="KW-0812">Transmembrane</keyword>